<dbReference type="NCBIfam" id="TIGR00434">
    <property type="entry name" value="cysH"/>
    <property type="match status" value="1"/>
</dbReference>
<sequence length="685" mass="76367">MDYSDALDETLALLRTIERDWAPATLANAFGPEAMVMTDLIARHDLDIEIFSVDTGRLPEETHALAHSVHRRYGGIIKMVSPDPDEVAAWTWENGQNGFYGSVVLREGCCAVRKVAPLRRALRDKRAWIAGLRREHGETRRDLEVSAWDEVNGLQKFNPMLDWTTEQVWSYIRDHAVPYNELYDKGYTSIGCAPCTRAISPGEEQRAGRWWWEVDSIKECGIHLNPVTGRFEPAMAAPLSDNEQPVAQNGRATAKLDAESTTHQVTNDGGRAMRVLILGGDGFCGWPTALHLSGLGYEVAIVDNLSRRKIDIELEVSSLTPIRPMGERLRAWKEVSGKDIAFHDIDVAVNYQRLLDLLEDWQPEAVVHFAEQRAAPYSMKSSRHKRYTVSNNLNATNNLLAAVVESGLDIHVVHLGTMGVYGYGTAGMQIPEGYLKVQVDAGENGLVEQEILYPANPGSIYHMTKTQDQLLFAYYAKNDHVRATDLHQGIVWGTQTKETRLDERLVNRFDYDGDYGTVLNRFLMQAAIGYPLTVHGTGGQTRAFIHLQDTVKCIQLAIENPPARGDRVSVFNQMTETHRVRDLAKMISDRTGAEMALLPNPRNEADENDLHVANDRFLHLGLTPITLSEGLMEEVTEITKKYADRCDQSKIPCISVWSSEAAAAKAGLTSAEKVSEAFEDVVVGS</sequence>
<keyword evidence="3 6" id="KW-0560">Oxidoreductase</keyword>
<dbReference type="Pfam" id="PF01370">
    <property type="entry name" value="Epimerase"/>
    <property type="match status" value="1"/>
</dbReference>
<comment type="similarity">
    <text evidence="1 6">Belongs to the PAPS reductase family. CysH subfamily.</text>
</comment>
<feature type="binding site" evidence="6">
    <location>
        <position position="192"/>
    </location>
    <ligand>
        <name>[4Fe-4S] cluster</name>
        <dbReference type="ChEBI" id="CHEBI:49883"/>
    </ligand>
</feature>
<comment type="subcellular location">
    <subcellularLocation>
        <location evidence="6">Cytoplasm</location>
    </subcellularLocation>
</comment>
<dbReference type="Pfam" id="PF01507">
    <property type="entry name" value="PAPS_reduct"/>
    <property type="match status" value="1"/>
</dbReference>
<name>A0ABZ0ZV30_9ACTN</name>
<evidence type="ECO:0000256" key="2">
    <source>
        <dbReference type="ARBA" id="ARBA00022723"/>
    </source>
</evidence>
<keyword evidence="5 6" id="KW-0411">Iron-sulfur</keyword>
<evidence type="ECO:0000256" key="5">
    <source>
        <dbReference type="ARBA" id="ARBA00023014"/>
    </source>
</evidence>
<evidence type="ECO:0000259" key="8">
    <source>
        <dbReference type="Pfam" id="PF01507"/>
    </source>
</evidence>
<protein>
    <recommendedName>
        <fullName evidence="6">Adenosine 5'-phosphosulfate reductase</fullName>
        <shortName evidence="6">APS reductase</shortName>
        <ecNumber evidence="6">1.8.4.10</ecNumber>
    </recommendedName>
    <alternativeName>
        <fullName evidence="6">5'-adenylylsulfate reductase</fullName>
    </alternativeName>
    <alternativeName>
        <fullName evidence="6">Thioredoxin-dependent 5'-adenylylsulfate reductase</fullName>
    </alternativeName>
</protein>
<evidence type="ECO:0000313" key="10">
    <source>
        <dbReference type="Proteomes" id="UP001327225"/>
    </source>
</evidence>
<dbReference type="Proteomes" id="UP001327225">
    <property type="component" value="Chromosome"/>
</dbReference>
<dbReference type="PANTHER" id="PTHR46482">
    <property type="entry name" value="5'-ADENYLYLSULFATE REDUCTASE 3, CHLOROPLASTIC"/>
    <property type="match status" value="1"/>
</dbReference>
<organism evidence="9 10">
    <name type="scientific">Nocardioides bizhenqiangii</name>
    <dbReference type="NCBI Taxonomy" id="3095076"/>
    <lineage>
        <taxon>Bacteria</taxon>
        <taxon>Bacillati</taxon>
        <taxon>Actinomycetota</taxon>
        <taxon>Actinomycetes</taxon>
        <taxon>Propionibacteriales</taxon>
        <taxon>Nocardioidaceae</taxon>
        <taxon>Nocardioides</taxon>
    </lineage>
</organism>
<dbReference type="GO" id="GO:0004604">
    <property type="term" value="F:phosphoadenylyl-sulfate reductase (thioredoxin) activity"/>
    <property type="evidence" value="ECO:0007669"/>
    <property type="project" value="UniProtKB-EC"/>
</dbReference>
<feature type="domain" description="NAD-dependent epimerase/dehydratase" evidence="7">
    <location>
        <begin position="275"/>
        <end position="563"/>
    </location>
</feature>
<dbReference type="CDD" id="cd23945">
    <property type="entry name" value="PAPS_reductase"/>
    <property type="match status" value="1"/>
</dbReference>
<evidence type="ECO:0000256" key="4">
    <source>
        <dbReference type="ARBA" id="ARBA00023004"/>
    </source>
</evidence>
<evidence type="ECO:0000256" key="1">
    <source>
        <dbReference type="ARBA" id="ARBA00009732"/>
    </source>
</evidence>
<dbReference type="InterPro" id="IPR001509">
    <property type="entry name" value="Epimerase_deHydtase"/>
</dbReference>
<evidence type="ECO:0000313" key="9">
    <source>
        <dbReference type="EMBL" id="WQQ28092.1"/>
    </source>
</evidence>
<dbReference type="EMBL" id="CP141059">
    <property type="protein sequence ID" value="WQQ28092.1"/>
    <property type="molecule type" value="Genomic_DNA"/>
</dbReference>
<dbReference type="SUPFAM" id="SSF52402">
    <property type="entry name" value="Adenine nucleotide alpha hydrolases-like"/>
    <property type="match status" value="1"/>
</dbReference>
<comment type="catalytic activity">
    <reaction evidence="6">
        <text>[thioredoxin]-disulfide + sulfite + AMP + 2 H(+) = adenosine 5'-phosphosulfate + [thioredoxin]-dithiol</text>
        <dbReference type="Rhea" id="RHEA:21976"/>
        <dbReference type="Rhea" id="RHEA-COMP:10698"/>
        <dbReference type="Rhea" id="RHEA-COMP:10700"/>
        <dbReference type="ChEBI" id="CHEBI:15378"/>
        <dbReference type="ChEBI" id="CHEBI:17359"/>
        <dbReference type="ChEBI" id="CHEBI:29950"/>
        <dbReference type="ChEBI" id="CHEBI:50058"/>
        <dbReference type="ChEBI" id="CHEBI:58243"/>
        <dbReference type="ChEBI" id="CHEBI:456215"/>
        <dbReference type="EC" id="1.8.4.10"/>
    </reaction>
</comment>
<keyword evidence="10" id="KW-1185">Reference proteome</keyword>
<keyword evidence="2 6" id="KW-0479">Metal-binding</keyword>
<dbReference type="SUPFAM" id="SSF51735">
    <property type="entry name" value="NAD(P)-binding Rossmann-fold domains"/>
    <property type="match status" value="1"/>
</dbReference>
<dbReference type="InterPro" id="IPR014729">
    <property type="entry name" value="Rossmann-like_a/b/a_fold"/>
</dbReference>
<comment type="pathway">
    <text evidence="6">Sulfur metabolism; hydrogen sulfide biosynthesis; sulfite from sulfate.</text>
</comment>
<evidence type="ECO:0000256" key="3">
    <source>
        <dbReference type="ARBA" id="ARBA00023002"/>
    </source>
</evidence>
<feature type="binding site" evidence="6">
    <location>
        <position position="109"/>
    </location>
    <ligand>
        <name>[4Fe-4S] cluster</name>
        <dbReference type="ChEBI" id="CHEBI:49883"/>
    </ligand>
</feature>
<keyword evidence="6" id="KW-0963">Cytoplasm</keyword>
<dbReference type="InterPro" id="IPR004511">
    <property type="entry name" value="PAPS/APS_Rdtase"/>
</dbReference>
<evidence type="ECO:0000259" key="7">
    <source>
        <dbReference type="Pfam" id="PF01370"/>
    </source>
</evidence>
<accession>A0ABZ0ZV30</accession>
<dbReference type="Gene3D" id="3.90.25.10">
    <property type="entry name" value="UDP-galactose 4-epimerase, domain 1"/>
    <property type="match status" value="1"/>
</dbReference>
<dbReference type="RefSeq" id="WP_322938296.1">
    <property type="nucleotide sequence ID" value="NZ_CP141059.1"/>
</dbReference>
<dbReference type="InterPro" id="IPR036291">
    <property type="entry name" value="NAD(P)-bd_dom_sf"/>
</dbReference>
<dbReference type="EC" id="1.8.4.10" evidence="6"/>
<comment type="function">
    <text evidence="6">Catalyzes the formation of sulfite from adenosine 5'-phosphosulfate (APS) using thioredoxin as an electron donor.</text>
</comment>
<reference evidence="10" key="1">
    <citation type="submission" date="2023-12" db="EMBL/GenBank/DDBJ databases">
        <title>Novel species in genus Nocardioides.</title>
        <authorList>
            <person name="Zhou H."/>
        </authorList>
    </citation>
    <scope>NUCLEOTIDE SEQUENCE [LARGE SCALE GENOMIC DNA]</scope>
    <source>
        <strain evidence="10">HM61</strain>
    </source>
</reference>
<dbReference type="HAMAP" id="MF_00063">
    <property type="entry name" value="CysH"/>
    <property type="match status" value="1"/>
</dbReference>
<evidence type="ECO:0000256" key="6">
    <source>
        <dbReference type="HAMAP-Rule" id="MF_00063"/>
    </source>
</evidence>
<comment type="cofactor">
    <cofactor evidence="6">
        <name>[4Fe-4S] cluster</name>
        <dbReference type="ChEBI" id="CHEBI:49883"/>
    </cofactor>
    <text evidence="6">Binds 1 [4Fe-4S] cluster per subunit.</text>
</comment>
<gene>
    <name evidence="6" type="primary">cysH</name>
    <name evidence="9" type="ORF">SHK19_07625</name>
</gene>
<proteinExistence type="inferred from homology"/>
<feature type="binding site" evidence="6">
    <location>
        <position position="110"/>
    </location>
    <ligand>
        <name>[4Fe-4S] cluster</name>
        <dbReference type="ChEBI" id="CHEBI:49883"/>
    </ligand>
</feature>
<feature type="binding site" evidence="6">
    <location>
        <position position="195"/>
    </location>
    <ligand>
        <name>[4Fe-4S] cluster</name>
        <dbReference type="ChEBI" id="CHEBI:49883"/>
    </ligand>
</feature>
<dbReference type="PANTHER" id="PTHR46482:SF9">
    <property type="entry name" value="5'-ADENYLYLSULFATE REDUCTASE 1, CHLOROPLASTIC"/>
    <property type="match status" value="1"/>
</dbReference>
<dbReference type="InterPro" id="IPR002500">
    <property type="entry name" value="PAPS_reduct_dom"/>
</dbReference>
<feature type="domain" description="Phosphoadenosine phosphosulphate reductase" evidence="8">
    <location>
        <begin position="26"/>
        <end position="198"/>
    </location>
</feature>
<dbReference type="NCBIfam" id="NF002537">
    <property type="entry name" value="PRK02090.1"/>
    <property type="match status" value="1"/>
</dbReference>
<feature type="active site" description="Nucleophile; cysteine thiosulfonate intermediate" evidence="6">
    <location>
        <position position="220"/>
    </location>
</feature>
<dbReference type="Gene3D" id="3.40.50.620">
    <property type="entry name" value="HUPs"/>
    <property type="match status" value="1"/>
</dbReference>
<dbReference type="Gene3D" id="3.40.50.720">
    <property type="entry name" value="NAD(P)-binding Rossmann-like Domain"/>
    <property type="match status" value="1"/>
</dbReference>
<keyword evidence="4 6" id="KW-0408">Iron</keyword>